<feature type="site" description="Essential for DHBP synthase activity" evidence="17">
    <location>
        <position position="133"/>
    </location>
</feature>
<feature type="binding site" evidence="17">
    <location>
        <position position="264"/>
    </location>
    <ligand>
        <name>Zn(2+)</name>
        <dbReference type="ChEBI" id="CHEBI:29105"/>
        <note>catalytic</note>
    </ligand>
</feature>
<dbReference type="InterPro" id="IPR000926">
    <property type="entry name" value="RibA"/>
</dbReference>
<dbReference type="HAMAP" id="MF_01283">
    <property type="entry name" value="RibBA"/>
    <property type="match status" value="1"/>
</dbReference>
<keyword evidence="7 17" id="KW-0479">Metal-binding</keyword>
<dbReference type="SUPFAM" id="SSF55821">
    <property type="entry name" value="YrdC/RibB"/>
    <property type="match status" value="1"/>
</dbReference>
<comment type="pathway">
    <text evidence="4 17">Cofactor biosynthesis; riboflavin biosynthesis; 2-hydroxy-3-oxobutyl phosphate from D-ribulose 5-phosphate: step 1/1.</text>
</comment>
<dbReference type="NCBIfam" id="TIGR00505">
    <property type="entry name" value="ribA"/>
    <property type="match status" value="1"/>
</dbReference>
<dbReference type="NCBIfam" id="TIGR00506">
    <property type="entry name" value="ribB"/>
    <property type="match status" value="1"/>
</dbReference>
<reference evidence="20" key="1">
    <citation type="journal article" date="2019" name="Int. J. Syst. Evol. Microbiol.">
        <title>The Global Catalogue of Microorganisms (GCM) 10K type strain sequencing project: providing services to taxonomists for standard genome sequencing and annotation.</title>
        <authorList>
            <consortium name="The Broad Institute Genomics Platform"/>
            <consortium name="The Broad Institute Genome Sequencing Center for Infectious Disease"/>
            <person name="Wu L."/>
            <person name="Ma J."/>
        </authorList>
    </citation>
    <scope>NUCLEOTIDE SEQUENCE [LARGE SCALE GENOMIC DNA]</scope>
    <source>
        <strain evidence="20">CGMCC 1.16305</strain>
    </source>
</reference>
<feature type="binding site" evidence="17">
    <location>
        <position position="36"/>
    </location>
    <ligand>
        <name>Mg(2+)</name>
        <dbReference type="ChEBI" id="CHEBI:18420"/>
        <label>1</label>
    </ligand>
</feature>
<dbReference type="InterPro" id="IPR036144">
    <property type="entry name" value="RibA-like_sf"/>
</dbReference>
<dbReference type="InterPro" id="IPR017945">
    <property type="entry name" value="DHBP_synth_RibB-like_a/b_dom"/>
</dbReference>
<keyword evidence="6 17" id="KW-0686">Riboflavin biosynthesis</keyword>
<evidence type="ECO:0000256" key="3">
    <source>
        <dbReference type="ARBA" id="ARBA00004853"/>
    </source>
</evidence>
<feature type="binding site" evidence="17">
    <location>
        <position position="36"/>
    </location>
    <ligand>
        <name>Mg(2+)</name>
        <dbReference type="ChEBI" id="CHEBI:18420"/>
        <label>2</label>
    </ligand>
</feature>
<dbReference type="Gene3D" id="3.90.870.10">
    <property type="entry name" value="DHBP synthase"/>
    <property type="match status" value="1"/>
</dbReference>
<dbReference type="GO" id="GO:0008686">
    <property type="term" value="F:3,4-dihydroxy-2-butanone-4-phosphate synthase activity"/>
    <property type="evidence" value="ECO:0007669"/>
    <property type="project" value="UniProtKB-EC"/>
</dbReference>
<feature type="binding site" evidence="17">
    <location>
        <begin position="35"/>
        <end position="36"/>
    </location>
    <ligand>
        <name>D-ribulose 5-phosphate</name>
        <dbReference type="ChEBI" id="CHEBI:58121"/>
    </ligand>
</feature>
<evidence type="ECO:0000313" key="20">
    <source>
        <dbReference type="Proteomes" id="UP001596505"/>
    </source>
</evidence>
<dbReference type="Proteomes" id="UP001596505">
    <property type="component" value="Unassembled WGS sequence"/>
</dbReference>
<dbReference type="Pfam" id="PF00926">
    <property type="entry name" value="DHBP_synthase"/>
    <property type="match status" value="1"/>
</dbReference>
<evidence type="ECO:0000256" key="10">
    <source>
        <dbReference type="ARBA" id="ARBA00022833"/>
    </source>
</evidence>
<keyword evidence="14 17" id="KW-0456">Lyase</keyword>
<evidence type="ECO:0000256" key="4">
    <source>
        <dbReference type="ARBA" id="ARBA00004904"/>
    </source>
</evidence>
<comment type="catalytic activity">
    <reaction evidence="1 17">
        <text>D-ribulose 5-phosphate = (2S)-2-hydroxy-3-oxobutyl phosphate + formate + H(+)</text>
        <dbReference type="Rhea" id="RHEA:18457"/>
        <dbReference type="ChEBI" id="CHEBI:15378"/>
        <dbReference type="ChEBI" id="CHEBI:15740"/>
        <dbReference type="ChEBI" id="CHEBI:58121"/>
        <dbReference type="ChEBI" id="CHEBI:58830"/>
        <dbReference type="EC" id="4.1.99.12"/>
    </reaction>
</comment>
<evidence type="ECO:0000256" key="2">
    <source>
        <dbReference type="ARBA" id="ARBA00002284"/>
    </source>
</evidence>
<evidence type="ECO:0000256" key="14">
    <source>
        <dbReference type="ARBA" id="ARBA00023239"/>
    </source>
</evidence>
<keyword evidence="20" id="KW-1185">Reference proteome</keyword>
<dbReference type="PANTHER" id="PTHR21327:SF18">
    <property type="entry name" value="3,4-DIHYDROXY-2-BUTANONE 4-PHOSPHATE SYNTHASE"/>
    <property type="match status" value="1"/>
</dbReference>
<keyword evidence="12 17" id="KW-0342">GTP-binding</keyword>
<proteinExistence type="inferred from homology"/>
<evidence type="ECO:0000256" key="8">
    <source>
        <dbReference type="ARBA" id="ARBA00022741"/>
    </source>
</evidence>
<feature type="region of interest" description="DHBP synthase" evidence="17">
    <location>
        <begin position="1"/>
        <end position="208"/>
    </location>
</feature>
<dbReference type="Pfam" id="PF00925">
    <property type="entry name" value="GTP_cyclohydro2"/>
    <property type="match status" value="1"/>
</dbReference>
<evidence type="ECO:0000256" key="7">
    <source>
        <dbReference type="ARBA" id="ARBA00022723"/>
    </source>
</evidence>
<dbReference type="NCBIfam" id="NF001591">
    <property type="entry name" value="PRK00393.1"/>
    <property type="match status" value="1"/>
</dbReference>
<feature type="binding site" evidence="17">
    <location>
        <position position="280"/>
    </location>
    <ligand>
        <name>GTP</name>
        <dbReference type="ChEBI" id="CHEBI:37565"/>
    </ligand>
</feature>
<protein>
    <recommendedName>
        <fullName evidence="17">Riboflavin biosynthesis protein RibBA</fullName>
    </recommendedName>
    <domain>
        <recommendedName>
            <fullName evidence="17">3,4-dihydroxy-2-butanone 4-phosphate synthase</fullName>
            <shortName evidence="17">DHBP synthase</shortName>
            <ecNumber evidence="17">4.1.99.12</ecNumber>
        </recommendedName>
    </domain>
    <domain>
        <recommendedName>
            <fullName evidence="17">GTP cyclohydrolase-2</fullName>
            <ecNumber evidence="17">3.5.4.25</ecNumber>
        </recommendedName>
        <alternativeName>
            <fullName evidence="17">GTP cyclohydrolase II</fullName>
        </alternativeName>
    </domain>
</protein>
<dbReference type="CDD" id="cd00641">
    <property type="entry name" value="GTP_cyclohydro2"/>
    <property type="match status" value="1"/>
</dbReference>
<dbReference type="HAMAP" id="MF_00179">
    <property type="entry name" value="RibA"/>
    <property type="match status" value="1"/>
</dbReference>
<dbReference type="PANTHER" id="PTHR21327">
    <property type="entry name" value="GTP CYCLOHYDROLASE II-RELATED"/>
    <property type="match status" value="1"/>
</dbReference>
<feature type="active site" description="Proton acceptor; for GTP cyclohydrolase activity" evidence="17">
    <location>
        <position position="336"/>
    </location>
</feature>
<dbReference type="InterPro" id="IPR032677">
    <property type="entry name" value="GTP_cyclohydro_II"/>
</dbReference>
<keyword evidence="13 17" id="KW-0464">Manganese</keyword>
<comment type="function">
    <text evidence="2 17">Catalyzes the conversion of D-ribulose 5-phosphate to formate and 3,4-dihydroxy-2-butanone 4-phosphate.</text>
</comment>
<evidence type="ECO:0000256" key="12">
    <source>
        <dbReference type="ARBA" id="ARBA00023134"/>
    </source>
</evidence>
<evidence type="ECO:0000256" key="17">
    <source>
        <dbReference type="HAMAP-Rule" id="MF_01283"/>
    </source>
</evidence>
<feature type="site" description="Essential for DHBP synthase activity" evidence="17">
    <location>
        <position position="171"/>
    </location>
</feature>
<keyword evidence="15 17" id="KW-0511">Multifunctional enzyme</keyword>
<feature type="binding site" evidence="17">
    <location>
        <position position="277"/>
    </location>
    <ligand>
        <name>Zn(2+)</name>
        <dbReference type="ChEBI" id="CHEBI:29105"/>
        <note>catalytic</note>
    </ligand>
</feature>
<feature type="binding site" evidence="17">
    <location>
        <position position="364"/>
    </location>
    <ligand>
        <name>GTP</name>
        <dbReference type="ChEBI" id="CHEBI:37565"/>
    </ligand>
</feature>
<comment type="caution">
    <text evidence="19">The sequence shown here is derived from an EMBL/GenBank/DDBJ whole genome shotgun (WGS) entry which is preliminary data.</text>
</comment>
<feature type="binding site" evidence="17">
    <location>
        <position position="324"/>
    </location>
    <ligand>
        <name>GTP</name>
        <dbReference type="ChEBI" id="CHEBI:37565"/>
    </ligand>
</feature>
<dbReference type="PIRSF" id="PIRSF001259">
    <property type="entry name" value="RibA"/>
    <property type="match status" value="1"/>
</dbReference>
<feature type="region of interest" description="GTP cyclohydrolase II" evidence="17">
    <location>
        <begin position="209"/>
        <end position="406"/>
    </location>
</feature>
<evidence type="ECO:0000313" key="19">
    <source>
        <dbReference type="EMBL" id="MFC7391510.1"/>
    </source>
</evidence>
<comment type="pathway">
    <text evidence="3 17">Cofactor biosynthesis; riboflavin biosynthesis; 5-amino-6-(D-ribitylamino)uracil from GTP: step 1/4.</text>
</comment>
<dbReference type="Gene3D" id="3.40.50.10990">
    <property type="entry name" value="GTP cyclohydrolase II"/>
    <property type="match status" value="1"/>
</dbReference>
<gene>
    <name evidence="17" type="primary">ribBA</name>
    <name evidence="19" type="ORF">ACFQRG_00600</name>
</gene>
<feature type="binding site" evidence="17">
    <location>
        <begin position="259"/>
        <end position="263"/>
    </location>
    <ligand>
        <name>GTP</name>
        <dbReference type="ChEBI" id="CHEBI:37565"/>
    </ligand>
</feature>
<feature type="binding site" evidence="17">
    <location>
        <position position="40"/>
    </location>
    <ligand>
        <name>D-ribulose 5-phosphate</name>
        <dbReference type="ChEBI" id="CHEBI:58121"/>
    </ligand>
</feature>
<comment type="cofactor">
    <cofactor evidence="17">
        <name>Mg(2+)</name>
        <dbReference type="ChEBI" id="CHEBI:18420"/>
    </cofactor>
    <cofactor evidence="17">
        <name>Mn(2+)</name>
        <dbReference type="ChEBI" id="CHEBI:29035"/>
    </cofactor>
    <text evidence="17">Binds 2 divalent metal cations per subunit. Magnesium or manganese.</text>
</comment>
<comment type="catalytic activity">
    <reaction evidence="16 17">
        <text>GTP + 4 H2O = 2,5-diamino-6-hydroxy-4-(5-phosphoribosylamino)-pyrimidine + formate + 2 phosphate + 3 H(+)</text>
        <dbReference type="Rhea" id="RHEA:23704"/>
        <dbReference type="ChEBI" id="CHEBI:15377"/>
        <dbReference type="ChEBI" id="CHEBI:15378"/>
        <dbReference type="ChEBI" id="CHEBI:15740"/>
        <dbReference type="ChEBI" id="CHEBI:37565"/>
        <dbReference type="ChEBI" id="CHEBI:43474"/>
        <dbReference type="ChEBI" id="CHEBI:58614"/>
        <dbReference type="EC" id="3.5.4.25"/>
    </reaction>
</comment>
<keyword evidence="9 17" id="KW-0378">Hydrolase</keyword>
<sequence length="406" mass="45064">MDKKAEQGQLFDSIEEAIEDLKAGSVIIVCDDENRENEGDFLALADKATPAVINFMVTEGRGLLCAPIDEETASRLQLSPMVDHNTDSNGTAFTVSVDHKNTTTGISAFERSETIQALVDPFAEACDFKRPGHIFPLIAKSGGVLRRAGHTEAAVDLARLSGARPAGVICEILKEDGQMARVPDLRKIADQFHLKMITIEDLIQYRKEHDPLVKREVAVDLPTDYGDFKIIAYSNQIDGKEHLAIVKGDISSERPTLVRVHSECLTGDIFGSHRCDCGPQLHTALSQIENAGQGVLIYMRQEGRGIGLLNKLKAYKLQEQGYDTVEANEKLGFAPDLRDYEVSAHILKDLGIKYIRLLTNNPRKIKGLTKYGIEIEERVPLEMPANKSNIRYLKTKHEKLGHLIHC</sequence>
<keyword evidence="11 17" id="KW-0460">Magnesium</keyword>
<evidence type="ECO:0000256" key="13">
    <source>
        <dbReference type="ARBA" id="ARBA00023211"/>
    </source>
</evidence>
<organism evidence="19 20">
    <name type="scientific">Scopulibacillus cellulosilyticus</name>
    <dbReference type="NCBI Taxonomy" id="2665665"/>
    <lineage>
        <taxon>Bacteria</taxon>
        <taxon>Bacillati</taxon>
        <taxon>Bacillota</taxon>
        <taxon>Bacilli</taxon>
        <taxon>Bacillales</taxon>
        <taxon>Sporolactobacillaceae</taxon>
        <taxon>Scopulibacillus</taxon>
    </lineage>
</organism>
<dbReference type="NCBIfam" id="NF006803">
    <property type="entry name" value="PRK09311.1"/>
    <property type="match status" value="1"/>
</dbReference>
<feature type="binding site" evidence="17">
    <location>
        <position position="275"/>
    </location>
    <ligand>
        <name>Zn(2+)</name>
        <dbReference type="ChEBI" id="CHEBI:29105"/>
        <note>catalytic</note>
    </ligand>
</feature>
<feature type="binding site" evidence="17">
    <location>
        <position position="359"/>
    </location>
    <ligand>
        <name>GTP</name>
        <dbReference type="ChEBI" id="CHEBI:37565"/>
    </ligand>
</feature>
<feature type="active site" description="Nucleophile; for GTP cyclohydrolase activity" evidence="17">
    <location>
        <position position="338"/>
    </location>
</feature>
<dbReference type="SUPFAM" id="SSF142695">
    <property type="entry name" value="RibA-like"/>
    <property type="match status" value="1"/>
</dbReference>
<evidence type="ECO:0000256" key="15">
    <source>
        <dbReference type="ARBA" id="ARBA00023268"/>
    </source>
</evidence>
<evidence type="ECO:0000256" key="9">
    <source>
        <dbReference type="ARBA" id="ARBA00022801"/>
    </source>
</evidence>
<feature type="domain" description="GTP cyclohydrolase II" evidence="18">
    <location>
        <begin position="215"/>
        <end position="380"/>
    </location>
</feature>
<evidence type="ECO:0000256" key="5">
    <source>
        <dbReference type="ARBA" id="ARBA00005520"/>
    </source>
</evidence>
<comment type="cofactor">
    <cofactor evidence="17">
        <name>Zn(2+)</name>
        <dbReference type="ChEBI" id="CHEBI:29105"/>
    </cofactor>
    <text evidence="17">Binds 1 zinc ion per subunit.</text>
</comment>
<dbReference type="EC" id="4.1.99.12" evidence="17"/>
<evidence type="ECO:0000256" key="6">
    <source>
        <dbReference type="ARBA" id="ARBA00022619"/>
    </source>
</evidence>
<keyword evidence="8 17" id="KW-0547">Nucleotide-binding</keyword>
<accession>A0ABW2PSJ9</accession>
<feature type="binding site" evidence="17">
    <location>
        <position position="150"/>
    </location>
    <ligand>
        <name>Mg(2+)</name>
        <dbReference type="ChEBI" id="CHEBI:18420"/>
        <label>2</label>
    </ligand>
</feature>
<feature type="binding site" evidence="17">
    <location>
        <position position="171"/>
    </location>
    <ligand>
        <name>D-ribulose 5-phosphate</name>
        <dbReference type="ChEBI" id="CHEBI:58121"/>
    </ligand>
</feature>
<comment type="similarity">
    <text evidence="17">In the C-terminal section; belongs to the GTP cyclohydrolase II family.</text>
</comment>
<feature type="binding site" evidence="17">
    <location>
        <begin position="302"/>
        <end position="304"/>
    </location>
    <ligand>
        <name>GTP</name>
        <dbReference type="ChEBI" id="CHEBI:37565"/>
    </ligand>
</feature>
<dbReference type="EC" id="3.5.4.25" evidence="17"/>
<name>A0ABW2PSJ9_9BACL</name>
<keyword evidence="10 17" id="KW-0862">Zinc</keyword>
<comment type="function">
    <text evidence="17">Catalyzes the conversion of GTP to 2,5-diamino-6-ribosylamino-4(3H)-pyrimidinone 5'-phosphate (DARP), formate and pyrophosphate.</text>
</comment>
<feature type="binding site" evidence="17">
    <location>
        <begin position="147"/>
        <end position="151"/>
    </location>
    <ligand>
        <name>D-ribulose 5-phosphate</name>
        <dbReference type="ChEBI" id="CHEBI:58121"/>
    </ligand>
</feature>
<evidence type="ECO:0000256" key="11">
    <source>
        <dbReference type="ARBA" id="ARBA00022842"/>
    </source>
</evidence>
<evidence type="ECO:0000256" key="1">
    <source>
        <dbReference type="ARBA" id="ARBA00000141"/>
    </source>
</evidence>
<dbReference type="GO" id="GO:0003935">
    <property type="term" value="F:GTP cyclohydrolase II activity"/>
    <property type="evidence" value="ECO:0007669"/>
    <property type="project" value="UniProtKB-EC"/>
</dbReference>
<evidence type="ECO:0000259" key="18">
    <source>
        <dbReference type="Pfam" id="PF00925"/>
    </source>
</evidence>
<dbReference type="InterPro" id="IPR000422">
    <property type="entry name" value="DHBP_synthase_RibB"/>
</dbReference>
<dbReference type="RefSeq" id="WP_380962584.1">
    <property type="nucleotide sequence ID" value="NZ_JBHTCO010000001.1"/>
</dbReference>
<evidence type="ECO:0000256" key="16">
    <source>
        <dbReference type="ARBA" id="ARBA00049295"/>
    </source>
</evidence>
<dbReference type="HAMAP" id="MF_00180">
    <property type="entry name" value="RibB"/>
    <property type="match status" value="1"/>
</dbReference>
<comment type="similarity">
    <text evidence="5 17">In the N-terminal section; belongs to the DHBP synthase family.</text>
</comment>
<dbReference type="InterPro" id="IPR016299">
    <property type="entry name" value="Riboflavin_synth_RibBA"/>
</dbReference>
<dbReference type="EMBL" id="JBHTCO010000001">
    <property type="protein sequence ID" value="MFC7391510.1"/>
    <property type="molecule type" value="Genomic_DNA"/>
</dbReference>